<comment type="similarity">
    <text evidence="2">Belongs to the class-III pyridine nucleotide-disulfide oxidoreductase family.</text>
</comment>
<dbReference type="Gene3D" id="3.30.390.30">
    <property type="match status" value="1"/>
</dbReference>
<evidence type="ECO:0000256" key="4">
    <source>
        <dbReference type="ARBA" id="ARBA00022827"/>
    </source>
</evidence>
<dbReference type="SUPFAM" id="SSF51905">
    <property type="entry name" value="FAD/NAD(P)-binding domain"/>
    <property type="match status" value="1"/>
</dbReference>
<proteinExistence type="inferred from homology"/>
<organism evidence="10 11">
    <name type="scientific">Leuconostoc carnosum</name>
    <dbReference type="NCBI Taxonomy" id="1252"/>
    <lineage>
        <taxon>Bacteria</taxon>
        <taxon>Bacillati</taxon>
        <taxon>Bacillota</taxon>
        <taxon>Bacilli</taxon>
        <taxon>Lactobacillales</taxon>
        <taxon>Lactobacillaceae</taxon>
        <taxon>Leuconostoc</taxon>
    </lineage>
</organism>
<dbReference type="SUPFAM" id="SSF55424">
    <property type="entry name" value="FAD/NAD-linked reductases, dimerisation (C-terminal) domain"/>
    <property type="match status" value="1"/>
</dbReference>
<dbReference type="Gene3D" id="3.50.50.60">
    <property type="entry name" value="FAD/NAD(P)-binding domain"/>
    <property type="match status" value="2"/>
</dbReference>
<feature type="domain" description="Pyridine nucleotide-disulphide oxidoreductase dimerisation" evidence="8">
    <location>
        <begin position="331"/>
        <end position="426"/>
    </location>
</feature>
<evidence type="ECO:0000256" key="7">
    <source>
        <dbReference type="ARBA" id="ARBA00023284"/>
    </source>
</evidence>
<dbReference type="InterPro" id="IPR004099">
    <property type="entry name" value="Pyr_nucl-diS_OxRdtase_dimer"/>
</dbReference>
<keyword evidence="7" id="KW-0676">Redox-active center</keyword>
<reference evidence="10 11" key="1">
    <citation type="submission" date="2019-06" db="EMBL/GenBank/DDBJ databases">
        <title>Genome analyses of bacteria isolated from kimchi.</title>
        <authorList>
            <person name="Lee S."/>
            <person name="Ahn S."/>
            <person name="Roh S."/>
        </authorList>
    </citation>
    <scope>NUCLEOTIDE SEQUENCE [LARGE SCALE GENOMIC DNA]</scope>
    <source>
        <strain evidence="10 11">CBA3620</strain>
    </source>
</reference>
<dbReference type="Pfam" id="PF07992">
    <property type="entry name" value="Pyr_redox_2"/>
    <property type="match status" value="1"/>
</dbReference>
<dbReference type="InterPro" id="IPR023753">
    <property type="entry name" value="FAD/NAD-binding_dom"/>
</dbReference>
<evidence type="ECO:0000256" key="2">
    <source>
        <dbReference type="ARBA" id="ARBA00009130"/>
    </source>
</evidence>
<evidence type="ECO:0000259" key="8">
    <source>
        <dbReference type="Pfam" id="PF02852"/>
    </source>
</evidence>
<evidence type="ECO:0000313" key="11">
    <source>
        <dbReference type="Proteomes" id="UP000321332"/>
    </source>
</evidence>
<protein>
    <submittedName>
        <fullName evidence="10">NADH oxidase</fullName>
    </submittedName>
</protein>
<evidence type="ECO:0000313" key="10">
    <source>
        <dbReference type="EMBL" id="QEA32784.1"/>
    </source>
</evidence>
<evidence type="ECO:0000256" key="5">
    <source>
        <dbReference type="ARBA" id="ARBA00023002"/>
    </source>
</evidence>
<feature type="domain" description="FAD/NAD(P)-binding" evidence="9">
    <location>
        <begin position="1"/>
        <end position="306"/>
    </location>
</feature>
<evidence type="ECO:0000256" key="3">
    <source>
        <dbReference type="ARBA" id="ARBA00022630"/>
    </source>
</evidence>
<keyword evidence="4" id="KW-0274">FAD</keyword>
<dbReference type="PANTHER" id="PTHR43429:SF1">
    <property type="entry name" value="NAD(P)H SULFUR OXIDOREDUCTASE (COA-DEPENDENT)"/>
    <property type="match status" value="1"/>
</dbReference>
<dbReference type="InterPro" id="IPR050260">
    <property type="entry name" value="FAD-bd_OxRdtase"/>
</dbReference>
<gene>
    <name evidence="10" type="ORF">FGL89_00840</name>
</gene>
<dbReference type="PANTHER" id="PTHR43429">
    <property type="entry name" value="PYRIDINE NUCLEOTIDE-DISULFIDE OXIDOREDUCTASE DOMAIN-CONTAINING"/>
    <property type="match status" value="1"/>
</dbReference>
<dbReference type="PRINTS" id="PR00368">
    <property type="entry name" value="FADPNR"/>
</dbReference>
<evidence type="ECO:0000256" key="1">
    <source>
        <dbReference type="ARBA" id="ARBA00001974"/>
    </source>
</evidence>
<dbReference type="Pfam" id="PF02852">
    <property type="entry name" value="Pyr_redox_dim"/>
    <property type="match status" value="1"/>
</dbReference>
<sequence length="449" mass="49228">MKVIIIGSTHAGTATIKSILKQHSEVEVDVYERNDNVSFLSCGIALTVQGEVKEIKDLFYSSPEILKDLGANIHMNHEVTAVDNVKKTVTVTNLATGKTSVQHYDKLVAATGSWPIIPGIPGIEDNRIVLSKNYTHAQELINYANDDRINRVIIVGGGYIGTELVEAFNVKGKEVTLIDNQPTVLNRYFDEAFTKNVHELFLSHGVTVETDKTVQRFESQDDAVVVQTNDGSFAADLVVMSVGFRPSTSLFSGKLKTTPNGALIVNDYMQTSDPDIFAAGDSVAVHYNPTGENAYIPLATNAVRQGTLIGYNLMAPKIKYMGTQSTSGLKLYDLTMASSGLTAAHARELGMDVDSLTMTDNFRPEFMSSTEPVLMSITWDRKTQRILGVQLQSKYDIAQSANAASIAIQNRMTITDLAFVDMLFQPWFDRPLNYLNILAQAALDKANGQ</sequence>
<accession>A0AAE6IHT2</accession>
<dbReference type="GO" id="GO:0016491">
    <property type="term" value="F:oxidoreductase activity"/>
    <property type="evidence" value="ECO:0007669"/>
    <property type="project" value="UniProtKB-KW"/>
</dbReference>
<comment type="cofactor">
    <cofactor evidence="1">
        <name>FAD</name>
        <dbReference type="ChEBI" id="CHEBI:57692"/>
    </cofactor>
</comment>
<dbReference type="InterPro" id="IPR036188">
    <property type="entry name" value="FAD/NAD-bd_sf"/>
</dbReference>
<evidence type="ECO:0000256" key="6">
    <source>
        <dbReference type="ARBA" id="ARBA00023097"/>
    </source>
</evidence>
<evidence type="ECO:0000259" key="9">
    <source>
        <dbReference type="Pfam" id="PF07992"/>
    </source>
</evidence>
<dbReference type="InterPro" id="IPR016156">
    <property type="entry name" value="FAD/NAD-linked_Rdtase_dimer_sf"/>
</dbReference>
<dbReference type="Proteomes" id="UP000321332">
    <property type="component" value="Chromosome"/>
</dbReference>
<dbReference type="PRINTS" id="PR00411">
    <property type="entry name" value="PNDRDTASEI"/>
</dbReference>
<dbReference type="RefSeq" id="WP_014974339.1">
    <property type="nucleotide sequence ID" value="NZ_CP042374.1"/>
</dbReference>
<keyword evidence="3" id="KW-0285">Flavoprotein</keyword>
<dbReference type="EMBL" id="CP042374">
    <property type="protein sequence ID" value="QEA32784.1"/>
    <property type="molecule type" value="Genomic_DNA"/>
</dbReference>
<keyword evidence="6" id="KW-0558">Oxidation</keyword>
<dbReference type="GeneID" id="61186266"/>
<dbReference type="AlphaFoldDB" id="A0AAE6IHT2"/>
<keyword evidence="5" id="KW-0560">Oxidoreductase</keyword>
<name>A0AAE6IHT2_LEUCA</name>